<reference evidence="2" key="1">
    <citation type="submission" date="2018-06" db="EMBL/GenBank/DDBJ databases">
        <authorList>
            <person name="Zhirakovskaya E."/>
        </authorList>
    </citation>
    <scope>NUCLEOTIDE SEQUENCE</scope>
</reference>
<accession>A0A3B0RWU2</accession>
<name>A0A3B0RWU2_9ZZZZ</name>
<protein>
    <submittedName>
        <fullName evidence="2">Uncharacterized protein</fullName>
    </submittedName>
</protein>
<proteinExistence type="predicted"/>
<evidence type="ECO:0000313" key="2">
    <source>
        <dbReference type="EMBL" id="VAV96787.1"/>
    </source>
</evidence>
<sequence length="67" mass="7309">MVMAVSGARATREQGDKIEPSRAGAALTRWRRAVAEAMGQDPGASLDQPDRRLLMLRVFGATRRLGE</sequence>
<feature type="non-terminal residue" evidence="2">
    <location>
        <position position="67"/>
    </location>
</feature>
<gene>
    <name evidence="2" type="ORF">MNBD_ALPHA05-1980</name>
</gene>
<feature type="region of interest" description="Disordered" evidence="1">
    <location>
        <begin position="1"/>
        <end position="24"/>
    </location>
</feature>
<dbReference type="AlphaFoldDB" id="A0A3B0RWU2"/>
<organism evidence="2">
    <name type="scientific">hydrothermal vent metagenome</name>
    <dbReference type="NCBI Taxonomy" id="652676"/>
    <lineage>
        <taxon>unclassified sequences</taxon>
        <taxon>metagenomes</taxon>
        <taxon>ecological metagenomes</taxon>
    </lineage>
</organism>
<evidence type="ECO:0000256" key="1">
    <source>
        <dbReference type="SAM" id="MobiDB-lite"/>
    </source>
</evidence>
<dbReference type="EMBL" id="UOEH01000209">
    <property type="protein sequence ID" value="VAV96787.1"/>
    <property type="molecule type" value="Genomic_DNA"/>
</dbReference>
<feature type="compositionally biased region" description="Basic and acidic residues" evidence="1">
    <location>
        <begin position="10"/>
        <end position="20"/>
    </location>
</feature>